<accession>A0A0U3LXK7</accession>
<gene>
    <name evidence="2" type="ORF">WQO_19720</name>
</gene>
<reference evidence="2 3" key="1">
    <citation type="journal article" date="2012" name="J. Bacteriol.">
        <title>Draft genome sequence of Streptomyces globisporus C-1027, which produces an antitumor antibiotic consisting of a nine-membered enediyne with a chromoprotein.</title>
        <authorList>
            <person name="Wang L."/>
            <person name="Wang S."/>
            <person name="He Q."/>
            <person name="Yu T."/>
            <person name="Li Q."/>
            <person name="Hong B."/>
        </authorList>
    </citation>
    <scope>NUCLEOTIDE SEQUENCE [LARGE SCALE GENOMIC DNA]</scope>
    <source>
        <strain evidence="2 3">C-1027</strain>
    </source>
</reference>
<dbReference type="EMBL" id="CP013738">
    <property type="protein sequence ID" value="ALU95346.1"/>
    <property type="molecule type" value="Genomic_DNA"/>
</dbReference>
<dbReference type="STRING" id="1172567.WQO_19720"/>
<sequence>MKPRPGLLGKGTCKHTDAVPFGKPLTVPSPFDVQLPTQEFPGPACGRAPRTAAGRGANRARA</sequence>
<dbReference type="Proteomes" id="UP000064183">
    <property type="component" value="Chromosome"/>
</dbReference>
<name>A0A0U3LXK7_STRGL</name>
<feature type="compositionally biased region" description="Low complexity" evidence="1">
    <location>
        <begin position="41"/>
        <end position="62"/>
    </location>
</feature>
<evidence type="ECO:0000256" key="1">
    <source>
        <dbReference type="SAM" id="MobiDB-lite"/>
    </source>
</evidence>
<dbReference type="KEGG" id="sgb:WQO_19720"/>
<evidence type="ECO:0000313" key="3">
    <source>
        <dbReference type="Proteomes" id="UP000064183"/>
    </source>
</evidence>
<feature type="region of interest" description="Disordered" evidence="1">
    <location>
        <begin position="39"/>
        <end position="62"/>
    </location>
</feature>
<dbReference type="AlphaFoldDB" id="A0A0U3LXK7"/>
<dbReference type="GeneID" id="27784605"/>
<proteinExistence type="predicted"/>
<organism evidence="2 3">
    <name type="scientific">Streptomyces globisporus C-1027</name>
    <dbReference type="NCBI Taxonomy" id="1172567"/>
    <lineage>
        <taxon>Bacteria</taxon>
        <taxon>Bacillati</taxon>
        <taxon>Actinomycetota</taxon>
        <taxon>Actinomycetes</taxon>
        <taxon>Kitasatosporales</taxon>
        <taxon>Streptomycetaceae</taxon>
        <taxon>Streptomyces</taxon>
    </lineage>
</organism>
<protein>
    <submittedName>
        <fullName evidence="2">Uncharacterized protein</fullName>
    </submittedName>
</protein>
<dbReference type="RefSeq" id="WP_010055967.1">
    <property type="nucleotide sequence ID" value="NZ_CP013738.1"/>
</dbReference>
<evidence type="ECO:0000313" key="2">
    <source>
        <dbReference type="EMBL" id="ALU95346.1"/>
    </source>
</evidence>